<dbReference type="EMBL" id="BOOC01000006">
    <property type="protein sequence ID" value="GIH39102.1"/>
    <property type="molecule type" value="Genomic_DNA"/>
</dbReference>
<name>A0ABQ4FWA2_9ACTN</name>
<dbReference type="InterPro" id="IPR036271">
    <property type="entry name" value="Tet_transcr_reg_TetR-rel_C_sf"/>
</dbReference>
<feature type="domain" description="HTH tetR-type" evidence="5">
    <location>
        <begin position="19"/>
        <end position="79"/>
    </location>
</feature>
<keyword evidence="7" id="KW-1185">Reference proteome</keyword>
<keyword evidence="3" id="KW-0804">Transcription</keyword>
<keyword evidence="2 4" id="KW-0238">DNA-binding</keyword>
<accession>A0ABQ4FWA2</accession>
<dbReference type="PROSITE" id="PS50977">
    <property type="entry name" value="HTH_TETR_2"/>
    <property type="match status" value="1"/>
</dbReference>
<dbReference type="Gene3D" id="1.10.357.10">
    <property type="entry name" value="Tetracycline Repressor, domain 2"/>
    <property type="match status" value="1"/>
</dbReference>
<dbReference type="InterPro" id="IPR001647">
    <property type="entry name" value="HTH_TetR"/>
</dbReference>
<keyword evidence="1" id="KW-0805">Transcription regulation</keyword>
<evidence type="ECO:0000313" key="6">
    <source>
        <dbReference type="EMBL" id="GIH39102.1"/>
    </source>
</evidence>
<protein>
    <recommendedName>
        <fullName evidence="5">HTH tetR-type domain-containing protein</fullName>
    </recommendedName>
</protein>
<reference evidence="6 7" key="1">
    <citation type="submission" date="2021-01" db="EMBL/GenBank/DDBJ databases">
        <title>Whole genome shotgun sequence of Microbispora corallina NBRC 16416.</title>
        <authorList>
            <person name="Komaki H."/>
            <person name="Tamura T."/>
        </authorList>
    </citation>
    <scope>NUCLEOTIDE SEQUENCE [LARGE SCALE GENOMIC DNA]</scope>
    <source>
        <strain evidence="6 7">NBRC 16416</strain>
    </source>
</reference>
<evidence type="ECO:0000256" key="4">
    <source>
        <dbReference type="PROSITE-ProRule" id="PRU00335"/>
    </source>
</evidence>
<dbReference type="PRINTS" id="PR00455">
    <property type="entry name" value="HTHTETR"/>
</dbReference>
<dbReference type="Pfam" id="PF16925">
    <property type="entry name" value="TetR_C_13"/>
    <property type="match status" value="1"/>
</dbReference>
<dbReference type="SUPFAM" id="SSF46689">
    <property type="entry name" value="Homeodomain-like"/>
    <property type="match status" value="1"/>
</dbReference>
<evidence type="ECO:0000256" key="2">
    <source>
        <dbReference type="ARBA" id="ARBA00023125"/>
    </source>
</evidence>
<comment type="caution">
    <text evidence="6">The sequence shown here is derived from an EMBL/GenBank/DDBJ whole genome shotgun (WGS) entry which is preliminary data.</text>
</comment>
<proteinExistence type="predicted"/>
<dbReference type="InterPro" id="IPR011075">
    <property type="entry name" value="TetR_C"/>
</dbReference>
<dbReference type="InterPro" id="IPR009057">
    <property type="entry name" value="Homeodomain-like_sf"/>
</dbReference>
<dbReference type="SUPFAM" id="SSF48498">
    <property type="entry name" value="Tetracyclin repressor-like, C-terminal domain"/>
    <property type="match status" value="1"/>
</dbReference>
<evidence type="ECO:0000256" key="3">
    <source>
        <dbReference type="ARBA" id="ARBA00023163"/>
    </source>
</evidence>
<feature type="DNA-binding region" description="H-T-H motif" evidence="4">
    <location>
        <begin position="42"/>
        <end position="61"/>
    </location>
</feature>
<sequence>MPDVTDAPAARRRTRMRPEERRESILAAATEVFAETGYRAGKVSAVAARLGVSEPVVFQNFGSKAALFAAVLDRATALAREALGEMSRQAGPVSALLAALLSSDHVEDLHAPGSLGMLFADAAVLTDEPGVADAAGRAVRTVAGLLAEVLRRGQAEGSVRADLDPDAGAWWLLSLMAARPFRAAVAEDPRALEEDLAALTLRALTASGETP</sequence>
<evidence type="ECO:0000313" key="7">
    <source>
        <dbReference type="Proteomes" id="UP000603904"/>
    </source>
</evidence>
<gene>
    <name evidence="6" type="ORF">Mco01_21020</name>
</gene>
<dbReference type="PANTHER" id="PTHR30055:SF153">
    <property type="entry name" value="HTH-TYPE TRANSCRIPTIONAL REPRESSOR RV3405C"/>
    <property type="match status" value="1"/>
</dbReference>
<dbReference type="Pfam" id="PF00440">
    <property type="entry name" value="TetR_N"/>
    <property type="match status" value="1"/>
</dbReference>
<organism evidence="6 7">
    <name type="scientific">Microbispora corallina</name>
    <dbReference type="NCBI Taxonomy" id="83302"/>
    <lineage>
        <taxon>Bacteria</taxon>
        <taxon>Bacillati</taxon>
        <taxon>Actinomycetota</taxon>
        <taxon>Actinomycetes</taxon>
        <taxon>Streptosporangiales</taxon>
        <taxon>Streptosporangiaceae</taxon>
        <taxon>Microbispora</taxon>
    </lineage>
</organism>
<dbReference type="PANTHER" id="PTHR30055">
    <property type="entry name" value="HTH-TYPE TRANSCRIPTIONAL REGULATOR RUTR"/>
    <property type="match status" value="1"/>
</dbReference>
<dbReference type="Gene3D" id="1.10.10.60">
    <property type="entry name" value="Homeodomain-like"/>
    <property type="match status" value="1"/>
</dbReference>
<dbReference type="Proteomes" id="UP000603904">
    <property type="component" value="Unassembled WGS sequence"/>
</dbReference>
<dbReference type="InterPro" id="IPR050109">
    <property type="entry name" value="HTH-type_TetR-like_transc_reg"/>
</dbReference>
<evidence type="ECO:0000256" key="1">
    <source>
        <dbReference type="ARBA" id="ARBA00023015"/>
    </source>
</evidence>
<evidence type="ECO:0000259" key="5">
    <source>
        <dbReference type="PROSITE" id="PS50977"/>
    </source>
</evidence>